<accession>A0A5M5M3B5</accession>
<organism evidence="2 3">
    <name type="scientific">Bacteroides ovatus</name>
    <dbReference type="NCBI Taxonomy" id="28116"/>
    <lineage>
        <taxon>Bacteria</taxon>
        <taxon>Pseudomonadati</taxon>
        <taxon>Bacteroidota</taxon>
        <taxon>Bacteroidia</taxon>
        <taxon>Bacteroidales</taxon>
        <taxon>Bacteroidaceae</taxon>
        <taxon>Bacteroides</taxon>
    </lineage>
</organism>
<sequence length="260" mass="30388">MQKRHENRNIYFKELSITSRNYFIPYIECWHPVEAKMDVLEIGCGEGGNLLPFSEIGCNTVGVDLAESRIKDAKTFFNESHTKGEFIASDIFNLKKLEQSFDIIICHDIFEHITEKELFLSNLNKYLKPQGIVFMSFPAWQMPFGGHQQICRNRILSHLPFIHLFPTSIYRLLLKIFRADADCIKELLAIKKTSVSVELFERLIKKTSLSILNRQLWFINPHYKIKFGLSPHKLSKMISDIPYLRNFASTSCFYILKEKK</sequence>
<proteinExistence type="predicted"/>
<dbReference type="RefSeq" id="WP_055167497.1">
    <property type="nucleotide sequence ID" value="NZ_CAKJZH010000002.1"/>
</dbReference>
<dbReference type="Pfam" id="PF08241">
    <property type="entry name" value="Methyltransf_11"/>
    <property type="match status" value="1"/>
</dbReference>
<gene>
    <name evidence="2" type="ORF">F3B85_14525</name>
</gene>
<dbReference type="Gene3D" id="3.40.50.150">
    <property type="entry name" value="Vaccinia Virus protein VP39"/>
    <property type="match status" value="1"/>
</dbReference>
<name>A0A5M5M3B5_BACOV</name>
<dbReference type="InterPro" id="IPR013216">
    <property type="entry name" value="Methyltransf_11"/>
</dbReference>
<reference evidence="2 3" key="1">
    <citation type="journal article" date="2019" name="Nat. Med.">
        <title>A library of human gut bacterial isolates paired with longitudinal multiomics data enables mechanistic microbiome research.</title>
        <authorList>
            <person name="Poyet M."/>
            <person name="Groussin M."/>
            <person name="Gibbons S.M."/>
            <person name="Avila-Pacheco J."/>
            <person name="Jiang X."/>
            <person name="Kearney S.M."/>
            <person name="Perrotta A.R."/>
            <person name="Berdy B."/>
            <person name="Zhao S."/>
            <person name="Lieberman T.D."/>
            <person name="Swanson P.K."/>
            <person name="Smith M."/>
            <person name="Roesemann S."/>
            <person name="Alexander J.E."/>
            <person name="Rich S.A."/>
            <person name="Livny J."/>
            <person name="Vlamakis H."/>
            <person name="Clish C."/>
            <person name="Bullock K."/>
            <person name="Deik A."/>
            <person name="Scott J."/>
            <person name="Pierce K.A."/>
            <person name="Xavier R.J."/>
            <person name="Alm E.J."/>
        </authorList>
    </citation>
    <scope>NUCLEOTIDE SEQUENCE [LARGE SCALE GENOMIC DNA]</scope>
    <source>
        <strain evidence="2 3">BIOML-A41</strain>
    </source>
</reference>
<evidence type="ECO:0000313" key="3">
    <source>
        <dbReference type="Proteomes" id="UP000478493"/>
    </source>
</evidence>
<dbReference type="AlphaFoldDB" id="A0A5M5M3B5"/>
<feature type="domain" description="Methyltransferase type 11" evidence="1">
    <location>
        <begin position="40"/>
        <end position="134"/>
    </location>
</feature>
<dbReference type="CDD" id="cd02440">
    <property type="entry name" value="AdoMet_MTases"/>
    <property type="match status" value="1"/>
</dbReference>
<dbReference type="GO" id="GO:0032259">
    <property type="term" value="P:methylation"/>
    <property type="evidence" value="ECO:0007669"/>
    <property type="project" value="UniProtKB-KW"/>
</dbReference>
<dbReference type="GO" id="GO:0008757">
    <property type="term" value="F:S-adenosylmethionine-dependent methyltransferase activity"/>
    <property type="evidence" value="ECO:0007669"/>
    <property type="project" value="InterPro"/>
</dbReference>
<dbReference type="Proteomes" id="UP000478493">
    <property type="component" value="Unassembled WGS sequence"/>
</dbReference>
<keyword evidence="2" id="KW-0489">Methyltransferase</keyword>
<dbReference type="InterPro" id="IPR029063">
    <property type="entry name" value="SAM-dependent_MTases_sf"/>
</dbReference>
<keyword evidence="2" id="KW-0808">Transferase</keyword>
<dbReference type="EMBL" id="VWGP01000009">
    <property type="protein sequence ID" value="KAA4535557.1"/>
    <property type="molecule type" value="Genomic_DNA"/>
</dbReference>
<evidence type="ECO:0000313" key="2">
    <source>
        <dbReference type="EMBL" id="KAA4535557.1"/>
    </source>
</evidence>
<evidence type="ECO:0000259" key="1">
    <source>
        <dbReference type="Pfam" id="PF08241"/>
    </source>
</evidence>
<dbReference type="PANTHER" id="PTHR43861">
    <property type="entry name" value="TRANS-ACONITATE 2-METHYLTRANSFERASE-RELATED"/>
    <property type="match status" value="1"/>
</dbReference>
<dbReference type="SUPFAM" id="SSF53335">
    <property type="entry name" value="S-adenosyl-L-methionine-dependent methyltransferases"/>
    <property type="match status" value="1"/>
</dbReference>
<comment type="caution">
    <text evidence="2">The sequence shown here is derived from an EMBL/GenBank/DDBJ whole genome shotgun (WGS) entry which is preliminary data.</text>
</comment>
<protein>
    <submittedName>
        <fullName evidence="2">Methyltransferase domain-containing protein</fullName>
    </submittedName>
</protein>